<gene>
    <name evidence="14" type="primary">rnhB</name>
    <name evidence="18" type="ORF">ACFSFY_11825</name>
</gene>
<dbReference type="PANTHER" id="PTHR10954">
    <property type="entry name" value="RIBONUCLEASE H2 SUBUNIT A"/>
    <property type="match status" value="1"/>
</dbReference>
<comment type="similarity">
    <text evidence="5 14 16">Belongs to the RNase HII family.</text>
</comment>
<feature type="domain" description="RNase H type-2" evidence="17">
    <location>
        <begin position="69"/>
        <end position="258"/>
    </location>
</feature>
<reference evidence="19" key="1">
    <citation type="journal article" date="2019" name="Int. J. Syst. Evol. Microbiol.">
        <title>The Global Catalogue of Microorganisms (GCM) 10K type strain sequencing project: providing services to taxonomists for standard genome sequencing and annotation.</title>
        <authorList>
            <consortium name="The Broad Institute Genomics Platform"/>
            <consortium name="The Broad Institute Genome Sequencing Center for Infectious Disease"/>
            <person name="Wu L."/>
            <person name="Ma J."/>
        </authorList>
    </citation>
    <scope>NUCLEOTIDE SEQUENCE [LARGE SCALE GENOMIC DNA]</scope>
    <source>
        <strain evidence="19">CGMCC 4.7177</strain>
    </source>
</reference>
<dbReference type="Gene3D" id="3.30.420.10">
    <property type="entry name" value="Ribonuclease H-like superfamily/Ribonuclease H"/>
    <property type="match status" value="1"/>
</dbReference>
<feature type="binding site" evidence="14 15">
    <location>
        <position position="75"/>
    </location>
    <ligand>
        <name>a divalent metal cation</name>
        <dbReference type="ChEBI" id="CHEBI:60240"/>
    </ligand>
</feature>
<comment type="caution">
    <text evidence="18">The sequence shown here is derived from an EMBL/GenBank/DDBJ whole genome shotgun (WGS) entry which is preliminary data.</text>
</comment>
<dbReference type="HAMAP" id="MF_00052_B">
    <property type="entry name" value="RNase_HII_B"/>
    <property type="match status" value="1"/>
</dbReference>
<keyword evidence="19" id="KW-1185">Reference proteome</keyword>
<dbReference type="CDD" id="cd07182">
    <property type="entry name" value="RNase_HII_bacteria_HII_like"/>
    <property type="match status" value="1"/>
</dbReference>
<sequence>MKTIKEITEQLQSAKEPEPWMAELSEDSRAGVKAALNRWQRQYDKNELIKNAHITKIAFDRSFVRSEEELVAGVDEAGRGPLAGPVVTAAVILPADTRELIGLDDSKAITKQNRERFAEIIKRIAIDYSVHIQPATTIDAMNIYAATRDSMEQAVNELTVSPHFVIVDAMSLTISCPTASVIKGDAKSLVVAAASILAKTERDAIMDDLHNEFPMYHFINNAGYGTAKHLEALEEFGPCEHHRRSFEPIKSMTSERRT</sequence>
<comment type="cofactor">
    <cofactor evidence="14 15">
        <name>Mn(2+)</name>
        <dbReference type="ChEBI" id="CHEBI:29035"/>
    </cofactor>
    <cofactor evidence="14 15">
        <name>Mg(2+)</name>
        <dbReference type="ChEBI" id="CHEBI:18420"/>
    </cofactor>
    <text evidence="14 15">Manganese or magnesium. Binds 1 divalent metal ion per monomer in the absence of substrate. May bind a second metal ion after substrate binding.</text>
</comment>
<dbReference type="RefSeq" id="WP_381538273.1">
    <property type="nucleotide sequence ID" value="NZ_JBHUGI010000032.1"/>
</dbReference>
<evidence type="ECO:0000256" key="2">
    <source>
        <dbReference type="ARBA" id="ARBA00001946"/>
    </source>
</evidence>
<evidence type="ECO:0000256" key="12">
    <source>
        <dbReference type="ARBA" id="ARBA00022801"/>
    </source>
</evidence>
<dbReference type="Pfam" id="PF01351">
    <property type="entry name" value="RNase_HII"/>
    <property type="match status" value="1"/>
</dbReference>
<dbReference type="InterPro" id="IPR024567">
    <property type="entry name" value="RNase_HII/HIII_dom"/>
</dbReference>
<evidence type="ECO:0000256" key="16">
    <source>
        <dbReference type="RuleBase" id="RU003515"/>
    </source>
</evidence>
<evidence type="ECO:0000256" key="11">
    <source>
        <dbReference type="ARBA" id="ARBA00022759"/>
    </source>
</evidence>
<dbReference type="Proteomes" id="UP001597218">
    <property type="component" value="Unassembled WGS sequence"/>
</dbReference>
<evidence type="ECO:0000313" key="18">
    <source>
        <dbReference type="EMBL" id="MFD1928720.1"/>
    </source>
</evidence>
<keyword evidence="11 14" id="KW-0255">Endonuclease</keyword>
<evidence type="ECO:0000256" key="4">
    <source>
        <dbReference type="ARBA" id="ARBA00004496"/>
    </source>
</evidence>
<evidence type="ECO:0000313" key="19">
    <source>
        <dbReference type="Proteomes" id="UP001597218"/>
    </source>
</evidence>
<keyword evidence="13 14" id="KW-0464">Manganese</keyword>
<dbReference type="NCBIfam" id="NF000594">
    <property type="entry name" value="PRK00015.1-1"/>
    <property type="match status" value="1"/>
</dbReference>
<dbReference type="EMBL" id="JBHUGI010000032">
    <property type="protein sequence ID" value="MFD1928720.1"/>
    <property type="molecule type" value="Genomic_DNA"/>
</dbReference>
<keyword evidence="10 14" id="KW-0479">Metal-binding</keyword>
<dbReference type="PANTHER" id="PTHR10954:SF18">
    <property type="entry name" value="RIBONUCLEASE HII"/>
    <property type="match status" value="1"/>
</dbReference>
<evidence type="ECO:0000256" key="10">
    <source>
        <dbReference type="ARBA" id="ARBA00022723"/>
    </source>
</evidence>
<evidence type="ECO:0000256" key="5">
    <source>
        <dbReference type="ARBA" id="ARBA00007383"/>
    </source>
</evidence>
<keyword evidence="12 14" id="KW-0378">Hydrolase</keyword>
<feature type="binding site" evidence="14 15">
    <location>
        <position position="168"/>
    </location>
    <ligand>
        <name>a divalent metal cation</name>
        <dbReference type="ChEBI" id="CHEBI:60240"/>
    </ligand>
</feature>
<evidence type="ECO:0000256" key="9">
    <source>
        <dbReference type="ARBA" id="ARBA00022722"/>
    </source>
</evidence>
<dbReference type="GO" id="GO:0004523">
    <property type="term" value="F:RNA-DNA hybrid ribonuclease activity"/>
    <property type="evidence" value="ECO:0007669"/>
    <property type="project" value="UniProtKB-EC"/>
</dbReference>
<dbReference type="InterPro" id="IPR022898">
    <property type="entry name" value="RNase_HII"/>
</dbReference>
<evidence type="ECO:0000256" key="14">
    <source>
        <dbReference type="HAMAP-Rule" id="MF_00052"/>
    </source>
</evidence>
<dbReference type="NCBIfam" id="NF000595">
    <property type="entry name" value="PRK00015.1-3"/>
    <property type="match status" value="1"/>
</dbReference>
<evidence type="ECO:0000256" key="7">
    <source>
        <dbReference type="ARBA" id="ARBA00019179"/>
    </source>
</evidence>
<evidence type="ECO:0000256" key="13">
    <source>
        <dbReference type="ARBA" id="ARBA00023211"/>
    </source>
</evidence>
<evidence type="ECO:0000256" key="3">
    <source>
        <dbReference type="ARBA" id="ARBA00004065"/>
    </source>
</evidence>
<accession>A0ABW4SIP5</accession>
<comment type="function">
    <text evidence="3 14 16">Endonuclease that specifically degrades the RNA of RNA-DNA hybrids.</text>
</comment>
<dbReference type="EC" id="3.1.26.4" evidence="6 14"/>
<evidence type="ECO:0000256" key="8">
    <source>
        <dbReference type="ARBA" id="ARBA00022490"/>
    </source>
</evidence>
<feature type="binding site" evidence="14 15">
    <location>
        <position position="76"/>
    </location>
    <ligand>
        <name>a divalent metal cation</name>
        <dbReference type="ChEBI" id="CHEBI:60240"/>
    </ligand>
</feature>
<evidence type="ECO:0000256" key="15">
    <source>
        <dbReference type="PROSITE-ProRule" id="PRU01319"/>
    </source>
</evidence>
<protein>
    <recommendedName>
        <fullName evidence="7 14">Ribonuclease HII</fullName>
        <shortName evidence="14">RNase HII</shortName>
        <ecNumber evidence="6 14">3.1.26.4</ecNumber>
    </recommendedName>
</protein>
<name>A0ABW4SIP5_9BACL</name>
<dbReference type="InterPro" id="IPR036397">
    <property type="entry name" value="RNaseH_sf"/>
</dbReference>
<comment type="catalytic activity">
    <reaction evidence="1 14 15 16">
        <text>Endonucleolytic cleavage to 5'-phosphomonoester.</text>
        <dbReference type="EC" id="3.1.26.4"/>
    </reaction>
</comment>
<dbReference type="SUPFAM" id="SSF53098">
    <property type="entry name" value="Ribonuclease H-like"/>
    <property type="match status" value="1"/>
</dbReference>
<keyword evidence="8 14" id="KW-0963">Cytoplasm</keyword>
<dbReference type="InterPro" id="IPR001352">
    <property type="entry name" value="RNase_HII/HIII"/>
</dbReference>
<organism evidence="18 19">
    <name type="scientific">Sporosarcina siberiensis</name>
    <dbReference type="NCBI Taxonomy" id="1365606"/>
    <lineage>
        <taxon>Bacteria</taxon>
        <taxon>Bacillati</taxon>
        <taxon>Bacillota</taxon>
        <taxon>Bacilli</taxon>
        <taxon>Bacillales</taxon>
        <taxon>Caryophanaceae</taxon>
        <taxon>Sporosarcina</taxon>
    </lineage>
</organism>
<proteinExistence type="inferred from homology"/>
<evidence type="ECO:0000256" key="6">
    <source>
        <dbReference type="ARBA" id="ARBA00012180"/>
    </source>
</evidence>
<dbReference type="PROSITE" id="PS51975">
    <property type="entry name" value="RNASE_H_2"/>
    <property type="match status" value="1"/>
</dbReference>
<evidence type="ECO:0000256" key="1">
    <source>
        <dbReference type="ARBA" id="ARBA00000077"/>
    </source>
</evidence>
<evidence type="ECO:0000259" key="17">
    <source>
        <dbReference type="PROSITE" id="PS51975"/>
    </source>
</evidence>
<dbReference type="InterPro" id="IPR012337">
    <property type="entry name" value="RNaseH-like_sf"/>
</dbReference>
<comment type="subcellular location">
    <subcellularLocation>
        <location evidence="4 14">Cytoplasm</location>
    </subcellularLocation>
</comment>
<keyword evidence="9 14" id="KW-0540">Nuclease</keyword>
<comment type="cofactor">
    <cofactor evidence="2">
        <name>Mg(2+)</name>
        <dbReference type="ChEBI" id="CHEBI:18420"/>
    </cofactor>
</comment>